<dbReference type="SUPFAM" id="SSF52058">
    <property type="entry name" value="L domain-like"/>
    <property type="match status" value="1"/>
</dbReference>
<dbReference type="InterPro" id="IPR032675">
    <property type="entry name" value="LRR_dom_sf"/>
</dbReference>
<name>S4S0N5_PETMA</name>
<dbReference type="GeneTree" id="ENSGT01030000237277"/>
<evidence type="ECO:0000313" key="1">
    <source>
        <dbReference type="Ensembl" id="ENSPMAP00000011026.1"/>
    </source>
</evidence>
<dbReference type="AlphaFoldDB" id="S4S0N5"/>
<accession>S4S0N5</accession>
<dbReference type="HOGENOM" id="CLU_000288_148_4_1"/>
<sequence length="34" mass="4013">MNYNQLKSLPPRVFDSLTKLTELQLHTIQLQDAR</sequence>
<reference evidence="1" key="1">
    <citation type="submission" date="2025-08" db="UniProtKB">
        <authorList>
            <consortium name="Ensembl"/>
        </authorList>
    </citation>
    <scope>IDENTIFICATION</scope>
</reference>
<proteinExistence type="predicted"/>
<organism evidence="1">
    <name type="scientific">Petromyzon marinus</name>
    <name type="common">Sea lamprey</name>
    <dbReference type="NCBI Taxonomy" id="7757"/>
    <lineage>
        <taxon>Eukaryota</taxon>
        <taxon>Metazoa</taxon>
        <taxon>Chordata</taxon>
        <taxon>Craniata</taxon>
        <taxon>Vertebrata</taxon>
        <taxon>Cyclostomata</taxon>
        <taxon>Hyperoartia</taxon>
        <taxon>Petromyzontiformes</taxon>
        <taxon>Petromyzontidae</taxon>
        <taxon>Petromyzon</taxon>
    </lineage>
</organism>
<reference evidence="1" key="2">
    <citation type="submission" date="2025-09" db="UniProtKB">
        <authorList>
            <consortium name="Ensembl"/>
        </authorList>
    </citation>
    <scope>IDENTIFICATION</scope>
</reference>
<evidence type="ECO:0008006" key="2">
    <source>
        <dbReference type="Google" id="ProtNLM"/>
    </source>
</evidence>
<dbReference type="Ensembl" id="ENSPMAT00000011072.1">
    <property type="protein sequence ID" value="ENSPMAP00000011026.1"/>
    <property type="gene ID" value="ENSPMAG00000010044.1"/>
</dbReference>
<protein>
    <recommendedName>
        <fullName evidence="2">Variable lymphocyte receptor A cassette</fullName>
    </recommendedName>
</protein>
<dbReference type="Gene3D" id="3.80.10.10">
    <property type="entry name" value="Ribonuclease Inhibitor"/>
    <property type="match status" value="1"/>
</dbReference>